<dbReference type="EMBL" id="HG793125">
    <property type="protein sequence ID" value="CDK24384.1"/>
    <property type="molecule type" value="Genomic_DNA"/>
</dbReference>
<dbReference type="GeneID" id="34517789"/>
<reference evidence="1" key="1">
    <citation type="submission" date="2013-12" db="EMBL/GenBank/DDBJ databases">
        <authorList>
            <person name="Genoscope - CEA"/>
        </authorList>
    </citation>
    <scope>NUCLEOTIDE SEQUENCE</scope>
    <source>
        <strain evidence="1">CBS 1993</strain>
    </source>
</reference>
<proteinExistence type="predicted"/>
<reference evidence="1" key="2">
    <citation type="submission" date="2014-02" db="EMBL/GenBank/DDBJ databases">
        <title>Complete DNA sequence of /Kuraishia capsulata/ illustrates novel genomic features among budding yeasts (/Saccharomycotina/).</title>
        <authorList>
            <person name="Morales L."/>
            <person name="Noel B."/>
            <person name="Porcel B."/>
            <person name="Marcet-Houben M."/>
            <person name="Hullo M-F."/>
            <person name="Sacerdot C."/>
            <person name="Tekaia F."/>
            <person name="Leh-Louis V."/>
            <person name="Despons L."/>
            <person name="Khanna V."/>
            <person name="Aury J-M."/>
            <person name="Barbe V."/>
            <person name="Couloux A."/>
            <person name="Labadie K."/>
            <person name="Pelletier E."/>
            <person name="Souciet J-L."/>
            <person name="Boekhout T."/>
            <person name="Gabaldon T."/>
            <person name="Wincker P."/>
            <person name="Dujon B."/>
        </authorList>
    </citation>
    <scope>NUCLEOTIDE SEQUENCE</scope>
    <source>
        <strain evidence="1">CBS 1993</strain>
    </source>
</reference>
<protein>
    <submittedName>
        <fullName evidence="1">Uncharacterized protein</fullName>
    </submittedName>
</protein>
<sequence>MPKCAKMDCLERHAYLEIQNRGGIIPMQIDPFITEWPIVSESGRLGNRKRQKIQCKGRRHRIPFWRHLELLVCLHGQCRISETYAFPSSGSVIDPTIDSWLL</sequence>
<dbReference type="AlphaFoldDB" id="W6MF90"/>
<dbReference type="HOGENOM" id="CLU_2277905_0_0_1"/>
<accession>W6MF90</accession>
<gene>
    <name evidence="1" type="ORF">KUCA_T00000346001</name>
</gene>
<evidence type="ECO:0000313" key="2">
    <source>
        <dbReference type="Proteomes" id="UP000019384"/>
    </source>
</evidence>
<evidence type="ECO:0000313" key="1">
    <source>
        <dbReference type="EMBL" id="CDK24384.1"/>
    </source>
</evidence>
<dbReference type="RefSeq" id="XP_022456401.1">
    <property type="nucleotide sequence ID" value="XM_022604877.1"/>
</dbReference>
<dbReference type="Proteomes" id="UP000019384">
    <property type="component" value="Unassembled WGS sequence"/>
</dbReference>
<organism evidence="1 2">
    <name type="scientific">Kuraishia capsulata CBS 1993</name>
    <dbReference type="NCBI Taxonomy" id="1382522"/>
    <lineage>
        <taxon>Eukaryota</taxon>
        <taxon>Fungi</taxon>
        <taxon>Dikarya</taxon>
        <taxon>Ascomycota</taxon>
        <taxon>Saccharomycotina</taxon>
        <taxon>Pichiomycetes</taxon>
        <taxon>Pichiales</taxon>
        <taxon>Pichiaceae</taxon>
        <taxon>Kuraishia</taxon>
    </lineage>
</organism>
<keyword evidence="2" id="KW-1185">Reference proteome</keyword>
<name>W6MF90_9ASCO</name>